<dbReference type="PANTHER" id="PTHR36509">
    <property type="entry name" value="BLL3101 PROTEIN"/>
    <property type="match status" value="1"/>
</dbReference>
<evidence type="ECO:0000313" key="4">
    <source>
        <dbReference type="Proteomes" id="UP001185659"/>
    </source>
</evidence>
<evidence type="ECO:0000313" key="3">
    <source>
        <dbReference type="EMBL" id="MDV6224852.1"/>
    </source>
</evidence>
<evidence type="ECO:0000259" key="2">
    <source>
        <dbReference type="Pfam" id="PF06863"/>
    </source>
</evidence>
<dbReference type="Gene3D" id="2.60.40.1610">
    <property type="entry name" value="Domain of unknown function DUF1254"/>
    <property type="match status" value="1"/>
</dbReference>
<dbReference type="InterPro" id="IPR037050">
    <property type="entry name" value="DUF1254_sf"/>
</dbReference>
<evidence type="ECO:0000259" key="1">
    <source>
        <dbReference type="Pfam" id="PF06742"/>
    </source>
</evidence>
<feature type="domain" description="DUF1214" evidence="1">
    <location>
        <begin position="261"/>
        <end position="345"/>
    </location>
</feature>
<dbReference type="InterPro" id="IPR037049">
    <property type="entry name" value="DUF1214_C_sf"/>
</dbReference>
<dbReference type="Pfam" id="PF06742">
    <property type="entry name" value="DUF1214"/>
    <property type="match status" value="1"/>
</dbReference>
<keyword evidence="4" id="KW-1185">Reference proteome</keyword>
<accession>A0ABU4AF29</accession>
<sequence>MIPFKSPSSSHSPMFDAGTRKVKVLVKRSAAISGCLIALAGGALAQGGIPVNADNFVRAESDLYFSGVVANGGFGKFDHTREMAPLDKQTVIRLNRDTLYSSAVFDLEAGPVTITLPESGDRFMSMQVINEDHFTNGVYYDGGEYTLERDEIGTRYVMVAIRSFANPASADDMAAVHELQDQISVSQESSGNFDIPDWDAEERSKTRQKLLALAEDLPDLARSFGAKNEVDPVRHLIGAASGWGGNPDAAAFYLNVVPEKNDGETVYRMNVGDVPVDGFWSVSVYNKSGFFEPNEIGVYTLNNVTSDKNKDGSVTIQFGDCGSNISNCIPVPADWNYMIRLYRPHPAVLSGDWQFPVVEEVK</sequence>
<dbReference type="RefSeq" id="WP_317560176.1">
    <property type="nucleotide sequence ID" value="NZ_JAWLIP010000001.1"/>
</dbReference>
<name>A0ABU4AF29_9HYPH</name>
<dbReference type="Gene3D" id="2.60.120.600">
    <property type="entry name" value="Domain of unknown function DUF1214, C-terminal domain"/>
    <property type="match status" value="1"/>
</dbReference>
<comment type="caution">
    <text evidence="3">The sequence shown here is derived from an EMBL/GenBank/DDBJ whole genome shotgun (WGS) entry which is preliminary data.</text>
</comment>
<organism evidence="3 4">
    <name type="scientific">Nitratireductor aquimarinus</name>
    <dbReference type="NCBI Taxonomy" id="889300"/>
    <lineage>
        <taxon>Bacteria</taxon>
        <taxon>Pseudomonadati</taxon>
        <taxon>Pseudomonadota</taxon>
        <taxon>Alphaproteobacteria</taxon>
        <taxon>Hyphomicrobiales</taxon>
        <taxon>Phyllobacteriaceae</taxon>
        <taxon>Nitratireductor</taxon>
    </lineage>
</organism>
<proteinExistence type="predicted"/>
<dbReference type="PANTHER" id="PTHR36509:SF2">
    <property type="entry name" value="BLL3101 PROTEIN"/>
    <property type="match status" value="1"/>
</dbReference>
<reference evidence="3 4" key="1">
    <citation type="submission" date="2023-10" db="EMBL/GenBank/DDBJ databases">
        <authorList>
            <person name="Venkata Ramana C."/>
            <person name="Sasikala C."/>
            <person name="Dhurka M."/>
        </authorList>
    </citation>
    <scope>NUCLEOTIDE SEQUENCE [LARGE SCALE GENOMIC DNA]</scope>
    <source>
        <strain evidence="3 4">KCTC 32151</strain>
    </source>
</reference>
<dbReference type="Pfam" id="PF06863">
    <property type="entry name" value="DUF1254"/>
    <property type="match status" value="1"/>
</dbReference>
<dbReference type="InterPro" id="IPR010679">
    <property type="entry name" value="DUF1254"/>
</dbReference>
<gene>
    <name evidence="3" type="ORF">R2G56_01010</name>
</gene>
<dbReference type="EMBL" id="JAWLIP010000001">
    <property type="protein sequence ID" value="MDV6224852.1"/>
    <property type="molecule type" value="Genomic_DNA"/>
</dbReference>
<dbReference type="Proteomes" id="UP001185659">
    <property type="component" value="Unassembled WGS sequence"/>
</dbReference>
<protein>
    <submittedName>
        <fullName evidence="3">DUF1254 domain-containing protein</fullName>
    </submittedName>
</protein>
<dbReference type="InterPro" id="IPR010621">
    <property type="entry name" value="DUF1214"/>
</dbReference>
<feature type="domain" description="DUF1254" evidence="2">
    <location>
        <begin position="75"/>
        <end position="130"/>
    </location>
</feature>
<dbReference type="SUPFAM" id="SSF160935">
    <property type="entry name" value="VPA0735-like"/>
    <property type="match status" value="1"/>
</dbReference>